<dbReference type="PANTHER" id="PTHR33223">
    <property type="entry name" value="CCHC-TYPE DOMAIN-CONTAINING PROTEIN"/>
    <property type="match status" value="1"/>
</dbReference>
<dbReference type="PANTHER" id="PTHR33223:SF11">
    <property type="entry name" value="ELEMENT PROTEIN, PUTATIVE-RELATED"/>
    <property type="match status" value="1"/>
</dbReference>
<evidence type="ECO:0000313" key="2">
    <source>
        <dbReference type="EMBL" id="KAK3198688.1"/>
    </source>
</evidence>
<dbReference type="EMBL" id="JANJYJ010000007">
    <property type="protein sequence ID" value="KAK3198688.1"/>
    <property type="molecule type" value="Genomic_DNA"/>
</dbReference>
<dbReference type="Pfam" id="PF03732">
    <property type="entry name" value="Retrotrans_gag"/>
    <property type="match status" value="1"/>
</dbReference>
<gene>
    <name evidence="2" type="ORF">Dsin_022103</name>
</gene>
<name>A0AAE0A0T6_9ROSI</name>
<feature type="domain" description="Retrotransposon gag" evidence="1">
    <location>
        <begin position="58"/>
        <end position="142"/>
    </location>
</feature>
<keyword evidence="3" id="KW-1185">Reference proteome</keyword>
<evidence type="ECO:0000259" key="1">
    <source>
        <dbReference type="Pfam" id="PF03732"/>
    </source>
</evidence>
<sequence>MHHSSSQHQFQDQEWYNPSSSNILWKIGRDPHIHIKEFFAVCTTITNRGENDEEIHLRLFPFSLKDKAKEWLYSLPSGSITSWVDLTAKFLSKLFPAHCTNKIRKEIMGVQQLDGEPFHEYWECYQRLLNSCLHHGIDQHYLGQNYNYNCGQQDEYLHCCDF</sequence>
<proteinExistence type="predicted"/>
<dbReference type="InterPro" id="IPR005162">
    <property type="entry name" value="Retrotrans_gag_dom"/>
</dbReference>
<organism evidence="2 3">
    <name type="scientific">Dipteronia sinensis</name>
    <dbReference type="NCBI Taxonomy" id="43782"/>
    <lineage>
        <taxon>Eukaryota</taxon>
        <taxon>Viridiplantae</taxon>
        <taxon>Streptophyta</taxon>
        <taxon>Embryophyta</taxon>
        <taxon>Tracheophyta</taxon>
        <taxon>Spermatophyta</taxon>
        <taxon>Magnoliopsida</taxon>
        <taxon>eudicotyledons</taxon>
        <taxon>Gunneridae</taxon>
        <taxon>Pentapetalae</taxon>
        <taxon>rosids</taxon>
        <taxon>malvids</taxon>
        <taxon>Sapindales</taxon>
        <taxon>Sapindaceae</taxon>
        <taxon>Hippocastanoideae</taxon>
        <taxon>Acereae</taxon>
        <taxon>Dipteronia</taxon>
    </lineage>
</organism>
<comment type="caution">
    <text evidence="2">The sequence shown here is derived from an EMBL/GenBank/DDBJ whole genome shotgun (WGS) entry which is preliminary data.</text>
</comment>
<dbReference type="AlphaFoldDB" id="A0AAE0A0T6"/>
<dbReference type="Proteomes" id="UP001281410">
    <property type="component" value="Unassembled WGS sequence"/>
</dbReference>
<accession>A0AAE0A0T6</accession>
<reference evidence="2" key="1">
    <citation type="journal article" date="2023" name="Plant J.">
        <title>Genome sequences and population genomics provide insights into the demographic history, inbreeding, and mutation load of two 'living fossil' tree species of Dipteronia.</title>
        <authorList>
            <person name="Feng Y."/>
            <person name="Comes H.P."/>
            <person name="Chen J."/>
            <person name="Zhu S."/>
            <person name="Lu R."/>
            <person name="Zhang X."/>
            <person name="Li P."/>
            <person name="Qiu J."/>
            <person name="Olsen K.M."/>
            <person name="Qiu Y."/>
        </authorList>
    </citation>
    <scope>NUCLEOTIDE SEQUENCE</scope>
    <source>
        <strain evidence="2">NBL</strain>
    </source>
</reference>
<evidence type="ECO:0000313" key="3">
    <source>
        <dbReference type="Proteomes" id="UP001281410"/>
    </source>
</evidence>
<protein>
    <recommendedName>
        <fullName evidence="1">Retrotransposon gag domain-containing protein</fullName>
    </recommendedName>
</protein>